<dbReference type="Proteomes" id="UP000001542">
    <property type="component" value="Unassembled WGS sequence"/>
</dbReference>
<dbReference type="PANTHER" id="PTHR13412">
    <property type="entry name" value="T-CELL IMMUNOMODULATORY PROTEIN HOMOLOG"/>
    <property type="match status" value="1"/>
</dbReference>
<evidence type="ECO:0000313" key="2">
    <source>
        <dbReference type="EMBL" id="EAY20432.1"/>
    </source>
</evidence>
<dbReference type="VEuPathDB" id="TrichDB:TVAG_110440"/>
<reference evidence="2" key="2">
    <citation type="journal article" date="2007" name="Science">
        <title>Draft genome sequence of the sexually transmitted pathogen Trichomonas vaginalis.</title>
        <authorList>
            <person name="Carlton J.M."/>
            <person name="Hirt R.P."/>
            <person name="Silva J.C."/>
            <person name="Delcher A.L."/>
            <person name="Schatz M."/>
            <person name="Zhao Q."/>
            <person name="Wortman J.R."/>
            <person name="Bidwell S.L."/>
            <person name="Alsmark U.C.M."/>
            <person name="Besteiro S."/>
            <person name="Sicheritz-Ponten T."/>
            <person name="Noel C.J."/>
            <person name="Dacks J.B."/>
            <person name="Foster P.G."/>
            <person name="Simillion C."/>
            <person name="Van de Peer Y."/>
            <person name="Miranda-Saavedra D."/>
            <person name="Barton G.J."/>
            <person name="Westrop G.D."/>
            <person name="Mueller S."/>
            <person name="Dessi D."/>
            <person name="Fiori P.L."/>
            <person name="Ren Q."/>
            <person name="Paulsen I."/>
            <person name="Zhang H."/>
            <person name="Bastida-Corcuera F.D."/>
            <person name="Simoes-Barbosa A."/>
            <person name="Brown M.T."/>
            <person name="Hayes R.D."/>
            <person name="Mukherjee M."/>
            <person name="Okumura C.Y."/>
            <person name="Schneider R."/>
            <person name="Smith A.J."/>
            <person name="Vanacova S."/>
            <person name="Villalvazo M."/>
            <person name="Haas B.J."/>
            <person name="Pertea M."/>
            <person name="Feldblyum T.V."/>
            <person name="Utterback T.R."/>
            <person name="Shu C.L."/>
            <person name="Osoegawa K."/>
            <person name="de Jong P.J."/>
            <person name="Hrdy I."/>
            <person name="Horvathova L."/>
            <person name="Zubacova Z."/>
            <person name="Dolezal P."/>
            <person name="Malik S.B."/>
            <person name="Logsdon J.M. Jr."/>
            <person name="Henze K."/>
            <person name="Gupta A."/>
            <person name="Wang C.C."/>
            <person name="Dunne R.L."/>
            <person name="Upcroft J.A."/>
            <person name="Upcroft P."/>
            <person name="White O."/>
            <person name="Salzberg S.L."/>
            <person name="Tang P."/>
            <person name="Chiu C.-H."/>
            <person name="Lee Y.-S."/>
            <person name="Embley T.M."/>
            <person name="Coombs G.H."/>
            <person name="Mottram J.C."/>
            <person name="Tachezy J."/>
            <person name="Fraser-Liggett C.M."/>
            <person name="Johnson P.J."/>
        </authorList>
    </citation>
    <scope>NUCLEOTIDE SEQUENCE [LARGE SCALE GENOMIC DNA]</scope>
    <source>
        <strain evidence="2">G3</strain>
    </source>
</reference>
<gene>
    <name evidence="2" type="ORF">TVAG_110440</name>
</gene>
<protein>
    <submittedName>
        <fullName evidence="2">FG-GAP repeat family protein</fullName>
    </submittedName>
</protein>
<dbReference type="EMBL" id="DS113198">
    <property type="protein sequence ID" value="EAY20432.1"/>
    <property type="molecule type" value="Genomic_DNA"/>
</dbReference>
<dbReference type="KEGG" id="tva:5465969"/>
<feature type="transmembrane region" description="Helical" evidence="1">
    <location>
        <begin position="516"/>
        <end position="537"/>
    </location>
</feature>
<reference evidence="2" key="1">
    <citation type="submission" date="2006-10" db="EMBL/GenBank/DDBJ databases">
        <authorList>
            <person name="Amadeo P."/>
            <person name="Zhao Q."/>
            <person name="Wortman J."/>
            <person name="Fraser-Liggett C."/>
            <person name="Carlton J."/>
        </authorList>
    </citation>
    <scope>NUCLEOTIDE SEQUENCE</scope>
    <source>
        <strain evidence="2">G3</strain>
    </source>
</reference>
<dbReference type="InterPro" id="IPR028994">
    <property type="entry name" value="Integrin_alpha_N"/>
</dbReference>
<evidence type="ECO:0000256" key="1">
    <source>
        <dbReference type="SAM" id="Phobius"/>
    </source>
</evidence>
<feature type="transmembrane region" description="Helical" evidence="1">
    <location>
        <begin position="12"/>
        <end position="30"/>
    </location>
</feature>
<organism evidence="2 3">
    <name type="scientific">Trichomonas vaginalis (strain ATCC PRA-98 / G3)</name>
    <dbReference type="NCBI Taxonomy" id="412133"/>
    <lineage>
        <taxon>Eukaryota</taxon>
        <taxon>Metamonada</taxon>
        <taxon>Parabasalia</taxon>
        <taxon>Trichomonadida</taxon>
        <taxon>Trichomonadidae</taxon>
        <taxon>Trichomonas</taxon>
    </lineage>
</organism>
<proteinExistence type="predicted"/>
<dbReference type="InParanoid" id="A2DGP5"/>
<dbReference type="InterPro" id="IPR024881">
    <property type="entry name" value="Tip"/>
</dbReference>
<sequence length="556" mass="63067">MKNLKSLCYGTNLWIYYVFCIFTIVGLSIFKPKSSSSTENSENNIRTFTNINTTLPTSDWQPVEIACMSRSKINDIIYLNSQKDSIKIFSNSSESNNFSVVYEAHFEGKAIFNVLAYDYYKTGYNDLILTYQEQNLHPYYYNVGILKNNKGELSKELIQLNIQTLQVPFPVNGDDGTPKLIFVPQNSENAKLYYNDSFSKETTLPSYKSLAVAKLNGSKYHYISLIGEERSMNIQISDDQYKELQTFEVPDYSTSLTIADFNRNGELDILVSVSPKYDSPYFCIYFGTNGKFVGDKQCSSIGSNIKIKPTKFICQNCEIFDHISIADLDLDGRPDIIATTTYGTSIFLNQFCRGCQGGELFFTEFMTIPGKGGIYNDGFSGNYDIVTENGYFKGNLTKNEMFLIINSLDDVCLENCKGERHPNPQPLTTITYGATTNIVYTDKFGQRHKSIGVTRPTIDMQTPQLIFGFGEKLHYIQEVAISSRNTRNLTWVLPNSLVYATQKGQYKVMIGYKTNAYPVICSCTALLLVLGFFVAYYTEKENQEDRKEAAKMLPMF</sequence>
<accession>A2DGP5</accession>
<dbReference type="PANTHER" id="PTHR13412:SF0">
    <property type="entry name" value="T-CELL IMMUNOMODULATORY PROTEIN"/>
    <property type="match status" value="1"/>
</dbReference>
<keyword evidence="1" id="KW-0472">Membrane</keyword>
<name>A2DGP5_TRIV3</name>
<dbReference type="VEuPathDB" id="TrichDB:TVAGG3_0997610"/>
<dbReference type="GO" id="GO:0005886">
    <property type="term" value="C:plasma membrane"/>
    <property type="evidence" value="ECO:0000318"/>
    <property type="project" value="GO_Central"/>
</dbReference>
<keyword evidence="1" id="KW-0812">Transmembrane</keyword>
<keyword evidence="1" id="KW-1133">Transmembrane helix</keyword>
<dbReference type="SUPFAM" id="SSF69318">
    <property type="entry name" value="Integrin alpha N-terminal domain"/>
    <property type="match status" value="1"/>
</dbReference>
<dbReference type="OrthoDB" id="10022113at2759"/>
<keyword evidence="3" id="KW-1185">Reference proteome</keyword>
<evidence type="ECO:0000313" key="3">
    <source>
        <dbReference type="Proteomes" id="UP000001542"/>
    </source>
</evidence>
<dbReference type="AlphaFoldDB" id="A2DGP5"/>
<dbReference type="RefSeq" id="XP_001581418.1">
    <property type="nucleotide sequence ID" value="XM_001581368.1"/>
</dbReference>